<dbReference type="Gene3D" id="1.20.1540.10">
    <property type="entry name" value="Rhomboid-like"/>
    <property type="match status" value="1"/>
</dbReference>
<feature type="transmembrane region" description="Helical" evidence="5">
    <location>
        <begin position="20"/>
        <end position="40"/>
    </location>
</feature>
<keyword evidence="4 5" id="KW-0472">Membrane</keyword>
<feature type="transmembrane region" description="Helical" evidence="5">
    <location>
        <begin position="175"/>
        <end position="195"/>
    </location>
</feature>
<accession>A0A317TYT3</accession>
<proteinExistence type="predicted"/>
<sequence length="205" mass="22911">MLEELNNSLSWIISQTKNNIPILEIILLIPWLFFFVSQVYKKILILGIIPRHLRGLPGIIFAPLLHSNFNHIFFNSIPLVVLSNFILINGLNYFLVVTVMITLLSGIAIWCFAKPGLHVGASGLITGYWGFLVSNIYQNGTLTTIILGVISLYYFAGIFFGIFPRDKGVSWEAHLFGLLAGLATSYLFVLYPNLLQAIQVQPNGL</sequence>
<evidence type="ECO:0000259" key="6">
    <source>
        <dbReference type="Pfam" id="PF01694"/>
    </source>
</evidence>
<feature type="transmembrane region" description="Helical" evidence="5">
    <location>
        <begin position="93"/>
        <end position="112"/>
    </location>
</feature>
<dbReference type="EMBL" id="QHJG01000027">
    <property type="protein sequence ID" value="PWY54823.1"/>
    <property type="molecule type" value="Genomic_DNA"/>
</dbReference>
<evidence type="ECO:0000313" key="8">
    <source>
        <dbReference type="EMBL" id="RUR22547.1"/>
    </source>
</evidence>
<dbReference type="GO" id="GO:0016020">
    <property type="term" value="C:membrane"/>
    <property type="evidence" value="ECO:0007669"/>
    <property type="project" value="UniProtKB-SubCell"/>
</dbReference>
<protein>
    <submittedName>
        <fullName evidence="7">Rhomboid family intramembrane serine protease</fullName>
    </submittedName>
</protein>
<comment type="subcellular location">
    <subcellularLocation>
        <location evidence="1">Membrane</location>
        <topology evidence="1">Multi-pass membrane protein</topology>
    </subcellularLocation>
</comment>
<dbReference type="Proteomes" id="UP000247152">
    <property type="component" value="Unassembled WGS sequence"/>
</dbReference>
<evidence type="ECO:0000256" key="5">
    <source>
        <dbReference type="SAM" id="Phobius"/>
    </source>
</evidence>
<dbReference type="RefSeq" id="WP_110143481.1">
    <property type="nucleotide sequence ID" value="NZ_QHJG01000027.1"/>
</dbReference>
<keyword evidence="10" id="KW-1185">Reference proteome</keyword>
<evidence type="ECO:0000313" key="10">
    <source>
        <dbReference type="Proteomes" id="UP000287374"/>
    </source>
</evidence>
<evidence type="ECO:0000256" key="2">
    <source>
        <dbReference type="ARBA" id="ARBA00022692"/>
    </source>
</evidence>
<feature type="transmembrane region" description="Helical" evidence="5">
    <location>
        <begin position="52"/>
        <end position="73"/>
    </location>
</feature>
<feature type="transmembrane region" description="Helical" evidence="5">
    <location>
        <begin position="143"/>
        <end position="163"/>
    </location>
</feature>
<evidence type="ECO:0000256" key="4">
    <source>
        <dbReference type="ARBA" id="ARBA00023136"/>
    </source>
</evidence>
<dbReference type="InterPro" id="IPR035952">
    <property type="entry name" value="Rhomboid-like_sf"/>
</dbReference>
<dbReference type="InterPro" id="IPR022764">
    <property type="entry name" value="Peptidase_S54_rhomboid_dom"/>
</dbReference>
<evidence type="ECO:0000313" key="7">
    <source>
        <dbReference type="EMBL" id="PWY54823.1"/>
    </source>
</evidence>
<reference evidence="7 9" key="1">
    <citation type="submission" date="2018-05" db="EMBL/GenBank/DDBJ databases">
        <title>Legionella qingyii sp.nov., whole genome shotgun sequence.</title>
        <authorList>
            <person name="Wu H."/>
            <person name="Zhu Q."/>
            <person name="Hu C."/>
        </authorList>
    </citation>
    <scope>NUCLEOTIDE SEQUENCE [LARGE SCALE GENOMIC DNA]</scope>
    <source>
        <strain evidence="7 9">HEB18</strain>
    </source>
</reference>
<dbReference type="Proteomes" id="UP000287374">
    <property type="component" value="Unassembled WGS sequence"/>
</dbReference>
<keyword evidence="7" id="KW-0645">Protease</keyword>
<keyword evidence="2 5" id="KW-0812">Transmembrane</keyword>
<feature type="domain" description="Peptidase S54 rhomboid" evidence="6">
    <location>
        <begin position="59"/>
        <end position="189"/>
    </location>
</feature>
<evidence type="ECO:0000313" key="9">
    <source>
        <dbReference type="Proteomes" id="UP000247152"/>
    </source>
</evidence>
<comment type="caution">
    <text evidence="7">The sequence shown here is derived from an EMBL/GenBank/DDBJ whole genome shotgun (WGS) entry which is preliminary data.</text>
</comment>
<evidence type="ECO:0000256" key="1">
    <source>
        <dbReference type="ARBA" id="ARBA00004141"/>
    </source>
</evidence>
<dbReference type="SUPFAM" id="SSF144091">
    <property type="entry name" value="Rhomboid-like"/>
    <property type="match status" value="1"/>
</dbReference>
<name>A0A317TYT3_9GAMM</name>
<dbReference type="GO" id="GO:0006508">
    <property type="term" value="P:proteolysis"/>
    <property type="evidence" value="ECO:0007669"/>
    <property type="project" value="UniProtKB-KW"/>
</dbReference>
<dbReference type="GO" id="GO:0004252">
    <property type="term" value="F:serine-type endopeptidase activity"/>
    <property type="evidence" value="ECO:0007669"/>
    <property type="project" value="InterPro"/>
</dbReference>
<dbReference type="Pfam" id="PF01694">
    <property type="entry name" value="Rhomboid"/>
    <property type="match status" value="1"/>
</dbReference>
<keyword evidence="7" id="KW-0378">Hydrolase</keyword>
<feature type="transmembrane region" description="Helical" evidence="5">
    <location>
        <begin position="119"/>
        <end position="137"/>
    </location>
</feature>
<organism evidence="7 9">
    <name type="scientific">Legionella qingyii</name>
    <dbReference type="NCBI Taxonomy" id="2184757"/>
    <lineage>
        <taxon>Bacteria</taxon>
        <taxon>Pseudomonadati</taxon>
        <taxon>Pseudomonadota</taxon>
        <taxon>Gammaproteobacteria</taxon>
        <taxon>Legionellales</taxon>
        <taxon>Legionellaceae</taxon>
        <taxon>Legionella</taxon>
    </lineage>
</organism>
<dbReference type="EMBL" id="RZGX01000011">
    <property type="protein sequence ID" value="RUR22547.1"/>
    <property type="molecule type" value="Genomic_DNA"/>
</dbReference>
<dbReference type="AlphaFoldDB" id="A0A317TYT3"/>
<dbReference type="OrthoDB" id="465874at2"/>
<evidence type="ECO:0000256" key="3">
    <source>
        <dbReference type="ARBA" id="ARBA00022989"/>
    </source>
</evidence>
<keyword evidence="3 5" id="KW-1133">Transmembrane helix</keyword>
<gene>
    <name evidence="7" type="ORF">DGG96_15095</name>
    <name evidence="8" type="ORF">ELY20_09680</name>
</gene>
<reference evidence="8 10" key="2">
    <citation type="submission" date="2018-12" db="EMBL/GenBank/DDBJ databases">
        <title>Legionella sp,whole genome shotgun sequence.</title>
        <authorList>
            <person name="Wu H."/>
        </authorList>
    </citation>
    <scope>NUCLEOTIDE SEQUENCE [LARGE SCALE GENOMIC DNA]</scope>
    <source>
        <strain evidence="8">Km489</strain>
        <strain evidence="10">km489</strain>
    </source>
</reference>